<accession>A0A9P3BKH3</accession>
<dbReference type="GeneID" id="67006941"/>
<proteinExistence type="predicted"/>
<feature type="compositionally biased region" description="Acidic residues" evidence="1">
    <location>
        <begin position="26"/>
        <end position="40"/>
    </location>
</feature>
<dbReference type="AlphaFoldDB" id="A0A9P3BKH3"/>
<name>A0A9P3BKH3_9EURO</name>
<dbReference type="RefSeq" id="XP_043160137.1">
    <property type="nucleotide sequence ID" value="XM_043304202.1"/>
</dbReference>
<evidence type="ECO:0000313" key="3">
    <source>
        <dbReference type="Proteomes" id="UP001043456"/>
    </source>
</evidence>
<sequence>MEAETKKETLEKIDASFGDKVILLEDQGEEQGEGEQDEDEDVKKVKSNSQRIEVAVAGRDDSV</sequence>
<keyword evidence="3" id="KW-1185">Reference proteome</keyword>
<gene>
    <name evidence="2" type="ORF">Asppvi_008331</name>
</gene>
<evidence type="ECO:0000313" key="2">
    <source>
        <dbReference type="EMBL" id="GIJ89391.1"/>
    </source>
</evidence>
<organism evidence="2 3">
    <name type="scientific">Aspergillus pseudoviridinutans</name>
    <dbReference type="NCBI Taxonomy" id="1517512"/>
    <lineage>
        <taxon>Eukaryota</taxon>
        <taxon>Fungi</taxon>
        <taxon>Dikarya</taxon>
        <taxon>Ascomycota</taxon>
        <taxon>Pezizomycotina</taxon>
        <taxon>Eurotiomycetes</taxon>
        <taxon>Eurotiomycetidae</taxon>
        <taxon>Eurotiales</taxon>
        <taxon>Aspergillaceae</taxon>
        <taxon>Aspergillus</taxon>
        <taxon>Aspergillus subgen. Fumigati</taxon>
    </lineage>
</organism>
<reference evidence="2 3" key="1">
    <citation type="submission" date="2018-10" db="EMBL/GenBank/DDBJ databases">
        <title>Pan-genome distribution and transcriptional activeness of fungal secondary metabolism genes in Aspergillus section Fumigati.</title>
        <authorList>
            <person name="Takahashi H."/>
            <person name="Umemura M."/>
            <person name="Ninomiya A."/>
            <person name="Kusuya Y."/>
            <person name="Urayama S."/>
            <person name="Shimizu M."/>
            <person name="Watanabe A."/>
            <person name="Kamei K."/>
            <person name="Yaguchi T."/>
            <person name="Hagiwara D."/>
        </authorList>
    </citation>
    <scope>NUCLEOTIDE SEQUENCE [LARGE SCALE GENOMIC DNA]</scope>
    <source>
        <strain evidence="2 3">IFM 55266</strain>
    </source>
</reference>
<comment type="caution">
    <text evidence="2">The sequence shown here is derived from an EMBL/GenBank/DDBJ whole genome shotgun (WGS) entry which is preliminary data.</text>
</comment>
<dbReference type="Proteomes" id="UP001043456">
    <property type="component" value="Unassembled WGS sequence"/>
</dbReference>
<evidence type="ECO:0000256" key="1">
    <source>
        <dbReference type="SAM" id="MobiDB-lite"/>
    </source>
</evidence>
<feature type="region of interest" description="Disordered" evidence="1">
    <location>
        <begin position="26"/>
        <end position="49"/>
    </location>
</feature>
<protein>
    <submittedName>
        <fullName evidence="2">Uncharacterized protein</fullName>
    </submittedName>
</protein>
<dbReference type="EMBL" id="BHVY01000005">
    <property type="protein sequence ID" value="GIJ89391.1"/>
    <property type="molecule type" value="Genomic_DNA"/>
</dbReference>